<reference evidence="1 2" key="1">
    <citation type="submission" date="2024-03" db="EMBL/GenBank/DDBJ databases">
        <authorList>
            <person name="Martinez-Hernandez J."/>
        </authorList>
    </citation>
    <scope>NUCLEOTIDE SEQUENCE [LARGE SCALE GENOMIC DNA]</scope>
</reference>
<keyword evidence="2" id="KW-1185">Reference proteome</keyword>
<organism evidence="1 2">
    <name type="scientific">Lupinus luteus</name>
    <name type="common">European yellow lupine</name>
    <dbReference type="NCBI Taxonomy" id="3873"/>
    <lineage>
        <taxon>Eukaryota</taxon>
        <taxon>Viridiplantae</taxon>
        <taxon>Streptophyta</taxon>
        <taxon>Embryophyta</taxon>
        <taxon>Tracheophyta</taxon>
        <taxon>Spermatophyta</taxon>
        <taxon>Magnoliopsida</taxon>
        <taxon>eudicotyledons</taxon>
        <taxon>Gunneridae</taxon>
        <taxon>Pentapetalae</taxon>
        <taxon>rosids</taxon>
        <taxon>fabids</taxon>
        <taxon>Fabales</taxon>
        <taxon>Fabaceae</taxon>
        <taxon>Papilionoideae</taxon>
        <taxon>50 kb inversion clade</taxon>
        <taxon>genistoids sensu lato</taxon>
        <taxon>core genistoids</taxon>
        <taxon>Genisteae</taxon>
        <taxon>Lupinus</taxon>
    </lineage>
</organism>
<dbReference type="AlphaFoldDB" id="A0AAV1XA51"/>
<evidence type="ECO:0000313" key="2">
    <source>
        <dbReference type="Proteomes" id="UP001497480"/>
    </source>
</evidence>
<name>A0AAV1XA51_LUPLU</name>
<gene>
    <name evidence="1" type="ORF">LLUT_LOCUS19691</name>
</gene>
<proteinExistence type="predicted"/>
<sequence>MLQFTPEPHRSLPSIFQQQINLHQGHRSYQLSTISQNLTPKPNTKSQGIPIIEDDWCS</sequence>
<comment type="caution">
    <text evidence="1">The sequence shown here is derived from an EMBL/GenBank/DDBJ whole genome shotgun (WGS) entry which is preliminary data.</text>
</comment>
<dbReference type="Proteomes" id="UP001497480">
    <property type="component" value="Unassembled WGS sequence"/>
</dbReference>
<protein>
    <submittedName>
        <fullName evidence="1">Uncharacterized protein</fullName>
    </submittedName>
</protein>
<accession>A0AAV1XA51</accession>
<evidence type="ECO:0000313" key="1">
    <source>
        <dbReference type="EMBL" id="CAL0318631.1"/>
    </source>
</evidence>
<dbReference type="EMBL" id="CAXHTB010000013">
    <property type="protein sequence ID" value="CAL0318631.1"/>
    <property type="molecule type" value="Genomic_DNA"/>
</dbReference>